<dbReference type="SUPFAM" id="SSF52540">
    <property type="entry name" value="P-loop containing nucleoside triphosphate hydrolases"/>
    <property type="match status" value="1"/>
</dbReference>
<accession>A0A8S1F011</accession>
<name>A0A8S1F011_9PELO</name>
<evidence type="ECO:0000256" key="3">
    <source>
        <dbReference type="ARBA" id="ARBA00022801"/>
    </source>
</evidence>
<dbReference type="InterPro" id="IPR050534">
    <property type="entry name" value="Coronavir_polyprotein_1ab"/>
</dbReference>
<proteinExistence type="inferred from homology"/>
<dbReference type="EMBL" id="CADEPM010000005">
    <property type="protein sequence ID" value="CAB3405743.1"/>
    <property type="molecule type" value="Genomic_DNA"/>
</dbReference>
<keyword evidence="3" id="KW-0378">Hydrolase</keyword>
<evidence type="ECO:0000313" key="10">
    <source>
        <dbReference type="Proteomes" id="UP000494206"/>
    </source>
</evidence>
<keyword evidence="4" id="KW-0347">Helicase</keyword>
<dbReference type="PANTHER" id="PTHR43788:SF16">
    <property type="entry name" value="HELICASE WITH ZINC FINGER 2"/>
    <property type="match status" value="1"/>
</dbReference>
<dbReference type="Pfam" id="PF13086">
    <property type="entry name" value="AAA_11"/>
    <property type="match status" value="1"/>
</dbReference>
<comment type="caution">
    <text evidence="9">The sequence shown here is derived from an EMBL/GenBank/DDBJ whole genome shotgun (WGS) entry which is preliminary data.</text>
</comment>
<reference evidence="9 10" key="1">
    <citation type="submission" date="2020-04" db="EMBL/GenBank/DDBJ databases">
        <authorList>
            <person name="Laetsch R D."/>
            <person name="Stevens L."/>
            <person name="Kumar S."/>
            <person name="Blaxter L. M."/>
        </authorList>
    </citation>
    <scope>NUCLEOTIDE SEQUENCE [LARGE SCALE GENOMIC DNA]</scope>
</reference>
<feature type="compositionally biased region" description="Polar residues" evidence="6">
    <location>
        <begin position="19"/>
        <end position="28"/>
    </location>
</feature>
<keyword evidence="5" id="KW-0067">ATP-binding</keyword>
<dbReference type="Pfam" id="PF13087">
    <property type="entry name" value="AAA_12"/>
    <property type="match status" value="1"/>
</dbReference>
<evidence type="ECO:0000256" key="1">
    <source>
        <dbReference type="ARBA" id="ARBA00007913"/>
    </source>
</evidence>
<organism evidence="9 10">
    <name type="scientific">Caenorhabditis bovis</name>
    <dbReference type="NCBI Taxonomy" id="2654633"/>
    <lineage>
        <taxon>Eukaryota</taxon>
        <taxon>Metazoa</taxon>
        <taxon>Ecdysozoa</taxon>
        <taxon>Nematoda</taxon>
        <taxon>Chromadorea</taxon>
        <taxon>Rhabditida</taxon>
        <taxon>Rhabditina</taxon>
        <taxon>Rhabditomorpha</taxon>
        <taxon>Rhabditoidea</taxon>
        <taxon>Rhabditidae</taxon>
        <taxon>Peloderinae</taxon>
        <taxon>Caenorhabditis</taxon>
    </lineage>
</organism>
<feature type="domain" description="DNA2/NAM7 helicase helicase" evidence="7">
    <location>
        <begin position="506"/>
        <end position="748"/>
    </location>
</feature>
<dbReference type="Gene3D" id="3.40.50.300">
    <property type="entry name" value="P-loop containing nucleotide triphosphate hydrolases"/>
    <property type="match status" value="2"/>
</dbReference>
<feature type="region of interest" description="Disordered" evidence="6">
    <location>
        <begin position="1"/>
        <end position="48"/>
    </location>
</feature>
<evidence type="ECO:0000256" key="2">
    <source>
        <dbReference type="ARBA" id="ARBA00022741"/>
    </source>
</evidence>
<dbReference type="OrthoDB" id="5813042at2759"/>
<dbReference type="GO" id="GO:0005524">
    <property type="term" value="F:ATP binding"/>
    <property type="evidence" value="ECO:0007669"/>
    <property type="project" value="UniProtKB-KW"/>
</dbReference>
<dbReference type="InterPro" id="IPR027417">
    <property type="entry name" value="P-loop_NTPase"/>
</dbReference>
<evidence type="ECO:0000256" key="4">
    <source>
        <dbReference type="ARBA" id="ARBA00022806"/>
    </source>
</evidence>
<feature type="compositionally biased region" description="Acidic residues" evidence="6">
    <location>
        <begin position="1"/>
        <end position="16"/>
    </location>
</feature>
<evidence type="ECO:0000256" key="6">
    <source>
        <dbReference type="SAM" id="MobiDB-lite"/>
    </source>
</evidence>
<feature type="domain" description="DNA2/NAM7 helicase-like C-terminal" evidence="8">
    <location>
        <begin position="767"/>
        <end position="943"/>
    </location>
</feature>
<dbReference type="InterPro" id="IPR047187">
    <property type="entry name" value="SF1_C_Upf1"/>
</dbReference>
<dbReference type="GO" id="GO:0016787">
    <property type="term" value="F:hydrolase activity"/>
    <property type="evidence" value="ECO:0007669"/>
    <property type="project" value="UniProtKB-KW"/>
</dbReference>
<dbReference type="CDD" id="cd18808">
    <property type="entry name" value="SF1_C_Upf1"/>
    <property type="match status" value="1"/>
</dbReference>
<keyword evidence="2" id="KW-0547">Nucleotide-binding</keyword>
<dbReference type="GO" id="GO:0043139">
    <property type="term" value="F:5'-3' DNA helicase activity"/>
    <property type="evidence" value="ECO:0007669"/>
    <property type="project" value="TreeGrafter"/>
</dbReference>
<evidence type="ECO:0000259" key="7">
    <source>
        <dbReference type="Pfam" id="PF13086"/>
    </source>
</evidence>
<evidence type="ECO:0000256" key="5">
    <source>
        <dbReference type="ARBA" id="ARBA00022840"/>
    </source>
</evidence>
<comment type="similarity">
    <text evidence="1">Belongs to the DNA2/NAM7 helicase family.</text>
</comment>
<evidence type="ECO:0000259" key="8">
    <source>
        <dbReference type="Pfam" id="PF13087"/>
    </source>
</evidence>
<evidence type="ECO:0000313" key="9">
    <source>
        <dbReference type="EMBL" id="CAB3405743.1"/>
    </source>
</evidence>
<keyword evidence="10" id="KW-1185">Reference proteome</keyword>
<dbReference type="PANTHER" id="PTHR43788">
    <property type="entry name" value="DNA2/NAM7 HELICASE FAMILY MEMBER"/>
    <property type="match status" value="1"/>
</dbReference>
<gene>
    <name evidence="9" type="ORF">CBOVIS_LOCUS7904</name>
</gene>
<protein>
    <recommendedName>
        <fullName evidence="11">DNA2/NAM7 helicase-like C-terminal domain-containing protein</fullName>
    </recommendedName>
</protein>
<dbReference type="Proteomes" id="UP000494206">
    <property type="component" value="Unassembled WGS sequence"/>
</dbReference>
<dbReference type="InterPro" id="IPR041679">
    <property type="entry name" value="DNA2/NAM7-like_C"/>
</dbReference>
<dbReference type="AlphaFoldDB" id="A0A8S1F011"/>
<evidence type="ECO:0008006" key="11">
    <source>
        <dbReference type="Google" id="ProtNLM"/>
    </source>
</evidence>
<dbReference type="InterPro" id="IPR041677">
    <property type="entry name" value="DNA2/NAM7_AAA_11"/>
</dbReference>
<sequence>MDDPDSGTEPILDEPMETSWPTTPSSGILHSDDNPPLEAGVVTDEPENETSAFEVSFTFQPESLPCPTSPAFCGVSEGNAAYHVGNAVDFRNETLKWKSAINNRILPKLVDASPADAIADRNKIAAITQPFAFYRILDNPGGVNMAQPGITPRSTLLMGDVIIALRLSRTEAYDGIAIPAVTLDEVSGENFQMIWNVEEFLLVPRKIKENVLATPIRIPASKGKAILACTGLSTPVRAQPKLLPPRTRIDHLLLTTIFIPLEPSGIFTNPTGKIRGAVYAAKTLTTFPSSEPQLVKSQPPPKHTLDEFNRAMTTFRNSTCRNFRDCQAALQRIMAWAASAATSVQNSDIDKVSYSTKIDSVSRAMGKELLVTFLIKKANGPPPSDGWSSGTKFRLLTEDQAWTGEVLGSELQGAALSITARLNESSANIDNMRSQLENREIMVTTVNPPSDMVQTVLCSDTIMKLDSNSNAARLLKALFGGERITTIIPPSSIGFTTKIGGKETKLMDDQNQFISAISEGNPVMAVSSPFGCGKTLTMAVAAAECAKKDDKLHLSVGITNASVVNLVKAARTVESDAPILRLVSRENYTTMRAEHKTAFDAPRLVDKLFLERAREHDAELALSDVEIANNNELAIVIYHCRRHQLLSSEEIKSAPGKAAWKQSVRNLARESVQIFINLYKPRRLIATATSALSLLTTTWKSLGEIATLQIDEASQLPLTTLVALSASFPNARMALVGDFRQLPPFSHSRSTPMIRSTAVSEPLRALVEKRLVPTVELRHVWRTHPTITTALSDLFYGNSLITKVEARERSNFMTRTPWWPNKEHPILFVHHTHSHTLAGKSLTNTGELKIVKRLTKLIGENIPERDVGVVAFYRAQADRIANALNEVSVTTGTVDAFQGQEREVMIVCLTRTHGDPTDFLLDERRINVAMSRAKQCVILVGNANIIGEAGYWSEIFRTCRYAQTILTESQLPETQ</sequence>